<dbReference type="GO" id="GO:0005829">
    <property type="term" value="C:cytosol"/>
    <property type="evidence" value="ECO:0007669"/>
    <property type="project" value="TreeGrafter"/>
</dbReference>
<protein>
    <recommendedName>
        <fullName evidence="6">Ribosomal RNA small subunit methyltransferase G</fullName>
        <ecNumber evidence="6">2.1.1.-</ecNumber>
    </recommendedName>
    <alternativeName>
        <fullName evidence="6">16S rRNA 7-methylguanosine methyltransferase</fullName>
        <shortName evidence="6">16S rRNA m7G methyltransferase</shortName>
    </alternativeName>
</protein>
<keyword evidence="1 6" id="KW-0963">Cytoplasm</keyword>
<dbReference type="InterPro" id="IPR003682">
    <property type="entry name" value="rRNA_ssu_MeTfrase_G"/>
</dbReference>
<keyword evidence="3 6" id="KW-0489">Methyltransferase</keyword>
<dbReference type="InterPro" id="IPR029063">
    <property type="entry name" value="SAM-dependent_MTases_sf"/>
</dbReference>
<dbReference type="Proteomes" id="UP000823771">
    <property type="component" value="Unassembled WGS sequence"/>
</dbReference>
<dbReference type="AlphaFoldDB" id="A0A9D9NM37"/>
<dbReference type="Gene3D" id="3.40.50.150">
    <property type="entry name" value="Vaccinia Virus protein VP39"/>
    <property type="match status" value="1"/>
</dbReference>
<dbReference type="GO" id="GO:0070043">
    <property type="term" value="F:rRNA (guanine-N7-)-methyltransferase activity"/>
    <property type="evidence" value="ECO:0007669"/>
    <property type="project" value="UniProtKB-UniRule"/>
</dbReference>
<comment type="similarity">
    <text evidence="6">Belongs to the methyltransferase superfamily. RNA methyltransferase RsmG family.</text>
</comment>
<accession>A0A9D9NM37</accession>
<evidence type="ECO:0000313" key="7">
    <source>
        <dbReference type="EMBL" id="MBO8478759.1"/>
    </source>
</evidence>
<gene>
    <name evidence="6" type="primary">rsmG</name>
    <name evidence="7" type="ORF">IAB80_07725</name>
</gene>
<evidence type="ECO:0000256" key="2">
    <source>
        <dbReference type="ARBA" id="ARBA00022552"/>
    </source>
</evidence>
<reference evidence="7" key="2">
    <citation type="journal article" date="2021" name="PeerJ">
        <title>Extensive microbial diversity within the chicken gut microbiome revealed by metagenomics and culture.</title>
        <authorList>
            <person name="Gilroy R."/>
            <person name="Ravi A."/>
            <person name="Getino M."/>
            <person name="Pursley I."/>
            <person name="Horton D.L."/>
            <person name="Alikhan N.F."/>
            <person name="Baker D."/>
            <person name="Gharbi K."/>
            <person name="Hall N."/>
            <person name="Watson M."/>
            <person name="Adriaenssens E.M."/>
            <person name="Foster-Nyarko E."/>
            <person name="Jarju S."/>
            <person name="Secka A."/>
            <person name="Antonio M."/>
            <person name="Oren A."/>
            <person name="Chaudhuri R.R."/>
            <person name="La Ragione R."/>
            <person name="Hildebrand F."/>
            <person name="Pallen M.J."/>
        </authorList>
    </citation>
    <scope>NUCLEOTIDE SEQUENCE</scope>
    <source>
        <strain evidence="7">2478</strain>
    </source>
</reference>
<evidence type="ECO:0000256" key="4">
    <source>
        <dbReference type="ARBA" id="ARBA00022679"/>
    </source>
</evidence>
<organism evidence="7 8">
    <name type="scientific">Candidatus Cryptobacteroides excrementipullorum</name>
    <dbReference type="NCBI Taxonomy" id="2840761"/>
    <lineage>
        <taxon>Bacteria</taxon>
        <taxon>Pseudomonadati</taxon>
        <taxon>Bacteroidota</taxon>
        <taxon>Bacteroidia</taxon>
        <taxon>Bacteroidales</taxon>
        <taxon>Candidatus Cryptobacteroides</taxon>
    </lineage>
</organism>
<feature type="binding site" evidence="6">
    <location>
        <begin position="151"/>
        <end position="152"/>
    </location>
    <ligand>
        <name>S-adenosyl-L-methionine</name>
        <dbReference type="ChEBI" id="CHEBI:59789"/>
    </ligand>
</feature>
<feature type="binding site" evidence="6">
    <location>
        <position position="100"/>
    </location>
    <ligand>
        <name>S-adenosyl-L-methionine</name>
        <dbReference type="ChEBI" id="CHEBI:59789"/>
    </ligand>
</feature>
<feature type="binding site" evidence="6">
    <location>
        <position position="105"/>
    </location>
    <ligand>
        <name>S-adenosyl-L-methionine</name>
        <dbReference type="ChEBI" id="CHEBI:59789"/>
    </ligand>
</feature>
<evidence type="ECO:0000256" key="6">
    <source>
        <dbReference type="HAMAP-Rule" id="MF_00074"/>
    </source>
</evidence>
<evidence type="ECO:0000313" key="8">
    <source>
        <dbReference type="Proteomes" id="UP000823771"/>
    </source>
</evidence>
<keyword evidence="5 6" id="KW-0949">S-adenosyl-L-methionine</keyword>
<evidence type="ECO:0000256" key="3">
    <source>
        <dbReference type="ARBA" id="ARBA00022603"/>
    </source>
</evidence>
<dbReference type="CDD" id="cd02440">
    <property type="entry name" value="AdoMet_MTases"/>
    <property type="match status" value="1"/>
</dbReference>
<comment type="function">
    <text evidence="6">Specifically methylates the N7 position of a guanine in 16S rRNA.</text>
</comment>
<dbReference type="SUPFAM" id="SSF53335">
    <property type="entry name" value="S-adenosyl-L-methionine-dependent methyltransferases"/>
    <property type="match status" value="1"/>
</dbReference>
<sequence>MDFTDFEKILKGKFPEMTQEKTEKFRALEPLYKEWNMKINVISRKDIGQLYLHHVLHSLSAAEYIRQNFPAQYAGMLGGDGGAQAGSTGDTAPVSFLDLGTGGGFPGIPLAIMFPSAQFTLCDSIGKKVTVAGEVAKALRLDNVTAVNARAETLTGKYDFIVSRAVTSLDRFIPWVRGKYTRGIIYLKGGDVVEEISDAMSRCRLKPGSVSTWKIDSWLQDPYFSGKLVIFIGA</sequence>
<dbReference type="HAMAP" id="MF_00074">
    <property type="entry name" value="16SrRNA_methyltr_G"/>
    <property type="match status" value="1"/>
</dbReference>
<dbReference type="EMBL" id="JADILZ010000071">
    <property type="protein sequence ID" value="MBO8478759.1"/>
    <property type="molecule type" value="Genomic_DNA"/>
</dbReference>
<dbReference type="PIRSF" id="PIRSF003078">
    <property type="entry name" value="GidB"/>
    <property type="match status" value="1"/>
</dbReference>
<evidence type="ECO:0000256" key="1">
    <source>
        <dbReference type="ARBA" id="ARBA00022490"/>
    </source>
</evidence>
<keyword evidence="2 6" id="KW-0698">rRNA processing</keyword>
<comment type="caution">
    <text evidence="7">The sequence shown here is derived from an EMBL/GenBank/DDBJ whole genome shotgun (WGS) entry which is preliminary data.</text>
</comment>
<name>A0A9D9NM37_9BACT</name>
<reference evidence="7" key="1">
    <citation type="submission" date="2020-10" db="EMBL/GenBank/DDBJ databases">
        <authorList>
            <person name="Gilroy R."/>
        </authorList>
    </citation>
    <scope>NUCLEOTIDE SEQUENCE</scope>
    <source>
        <strain evidence="7">2478</strain>
    </source>
</reference>
<feature type="binding site" evidence="6">
    <location>
        <position position="164"/>
    </location>
    <ligand>
        <name>S-adenosyl-L-methionine</name>
        <dbReference type="ChEBI" id="CHEBI:59789"/>
    </ligand>
</feature>
<keyword evidence="4 6" id="KW-0808">Transferase</keyword>
<comment type="caution">
    <text evidence="6">Lacks conserved residue(s) required for the propagation of feature annotation.</text>
</comment>
<comment type="subcellular location">
    <subcellularLocation>
        <location evidence="6">Cytoplasm</location>
    </subcellularLocation>
</comment>
<dbReference type="PANTHER" id="PTHR31760">
    <property type="entry name" value="S-ADENOSYL-L-METHIONINE-DEPENDENT METHYLTRANSFERASES SUPERFAMILY PROTEIN"/>
    <property type="match status" value="1"/>
</dbReference>
<evidence type="ECO:0000256" key="5">
    <source>
        <dbReference type="ARBA" id="ARBA00022691"/>
    </source>
</evidence>
<dbReference type="EC" id="2.1.1.-" evidence="6"/>
<dbReference type="Pfam" id="PF02527">
    <property type="entry name" value="GidB"/>
    <property type="match status" value="1"/>
</dbReference>
<dbReference type="PANTHER" id="PTHR31760:SF0">
    <property type="entry name" value="S-ADENOSYL-L-METHIONINE-DEPENDENT METHYLTRANSFERASES SUPERFAMILY PROTEIN"/>
    <property type="match status" value="1"/>
</dbReference>
<proteinExistence type="inferred from homology"/>